<feature type="binding site" evidence="9">
    <location>
        <position position="177"/>
    </location>
    <ligand>
        <name>Zn(2+)</name>
        <dbReference type="ChEBI" id="CHEBI:29105"/>
        <label>2</label>
    </ligand>
</feature>
<feature type="binding site" evidence="9">
    <location>
        <position position="143"/>
    </location>
    <ligand>
        <name>Zn(2+)</name>
        <dbReference type="ChEBI" id="CHEBI:29105"/>
        <label>1</label>
    </ligand>
</feature>
<keyword evidence="7 9" id="KW-0862">Zinc</keyword>
<evidence type="ECO:0000256" key="6">
    <source>
        <dbReference type="ARBA" id="ARBA00022801"/>
    </source>
</evidence>
<keyword evidence="2 9" id="KW-0540">Nuclease</keyword>
<dbReference type="NCBIfam" id="TIGR00587">
    <property type="entry name" value="nfo"/>
    <property type="match status" value="1"/>
</dbReference>
<organism evidence="11 12">
    <name type="scientific">Kolteria novifilia</name>
    <dbReference type="NCBI Taxonomy" id="2527975"/>
    <lineage>
        <taxon>Bacteria</taxon>
        <taxon>Pseudomonadati</taxon>
        <taxon>Planctomycetota</taxon>
        <taxon>Planctomycetia</taxon>
        <taxon>Kolteriales</taxon>
        <taxon>Kolteriaceae</taxon>
        <taxon>Kolteria</taxon>
    </lineage>
</organism>
<dbReference type="PROSITE" id="PS00731">
    <property type="entry name" value="AP_NUCLEASE_F2_3"/>
    <property type="match status" value="1"/>
</dbReference>
<dbReference type="GO" id="GO:0008270">
    <property type="term" value="F:zinc ion binding"/>
    <property type="evidence" value="ECO:0007669"/>
    <property type="project" value="UniProtKB-UniRule"/>
</dbReference>
<keyword evidence="4 9" id="KW-0255">Endonuclease</keyword>
<dbReference type="Proteomes" id="UP000317093">
    <property type="component" value="Chromosome"/>
</dbReference>
<dbReference type="InterPro" id="IPR001719">
    <property type="entry name" value="AP_endonuc_2"/>
</dbReference>
<comment type="function">
    <text evidence="9">Endonuclease IV plays a role in DNA repair. It cleaves phosphodiester bonds at apurinic or apyrimidinic (AP) sites, generating a 3'-hydroxyl group and a 5'-terminal sugar phosphate.</text>
</comment>
<evidence type="ECO:0000256" key="7">
    <source>
        <dbReference type="ARBA" id="ARBA00022833"/>
    </source>
</evidence>
<keyword evidence="5 9" id="KW-0227">DNA damage</keyword>
<dbReference type="SUPFAM" id="SSF51658">
    <property type="entry name" value="Xylose isomerase-like"/>
    <property type="match status" value="1"/>
</dbReference>
<dbReference type="EC" id="3.1.21.2" evidence="9"/>
<protein>
    <recommendedName>
        <fullName evidence="9">Probable endonuclease 4</fullName>
        <ecNumber evidence="9">3.1.21.2</ecNumber>
    </recommendedName>
    <alternativeName>
        <fullName evidence="9">Endodeoxyribonuclease IV</fullName>
    </alternativeName>
    <alternativeName>
        <fullName evidence="9">Endonuclease IV</fullName>
    </alternativeName>
</protein>
<dbReference type="InterPro" id="IPR018246">
    <property type="entry name" value="AP_endonuc_F2_Zn_BS"/>
</dbReference>
<dbReference type="GO" id="GO:0003906">
    <property type="term" value="F:DNA-(apurinic or apyrimidinic site) endonuclease activity"/>
    <property type="evidence" value="ECO:0007669"/>
    <property type="project" value="TreeGrafter"/>
</dbReference>
<dbReference type="GO" id="GO:0008081">
    <property type="term" value="F:phosphoric diester hydrolase activity"/>
    <property type="evidence" value="ECO:0007669"/>
    <property type="project" value="TreeGrafter"/>
</dbReference>
<feature type="domain" description="Xylose isomerase-like TIM barrel" evidence="10">
    <location>
        <begin position="20"/>
        <end position="267"/>
    </location>
</feature>
<dbReference type="OrthoDB" id="9805666at2"/>
<feature type="binding site" evidence="9">
    <location>
        <position position="214"/>
    </location>
    <ligand>
        <name>Zn(2+)</name>
        <dbReference type="ChEBI" id="CHEBI:29105"/>
        <label>2</label>
    </ligand>
</feature>
<dbReference type="Pfam" id="PF01261">
    <property type="entry name" value="AP_endonuc_2"/>
    <property type="match status" value="1"/>
</dbReference>
<feature type="binding site" evidence="9">
    <location>
        <position position="67"/>
    </location>
    <ligand>
        <name>Zn(2+)</name>
        <dbReference type="ChEBI" id="CHEBI:29105"/>
        <label>1</label>
    </ligand>
</feature>
<feature type="binding site" evidence="9">
    <location>
        <position position="143"/>
    </location>
    <ligand>
        <name>Zn(2+)</name>
        <dbReference type="ChEBI" id="CHEBI:29105"/>
        <label>2</label>
    </ligand>
</feature>
<evidence type="ECO:0000313" key="11">
    <source>
        <dbReference type="EMBL" id="QDU62069.1"/>
    </source>
</evidence>
<evidence type="ECO:0000256" key="8">
    <source>
        <dbReference type="ARBA" id="ARBA00023204"/>
    </source>
</evidence>
<reference evidence="11 12" key="1">
    <citation type="submission" date="2019-02" db="EMBL/GenBank/DDBJ databases">
        <title>Deep-cultivation of Planctomycetes and their phenomic and genomic characterization uncovers novel biology.</title>
        <authorList>
            <person name="Wiegand S."/>
            <person name="Jogler M."/>
            <person name="Boedeker C."/>
            <person name="Pinto D."/>
            <person name="Vollmers J."/>
            <person name="Rivas-Marin E."/>
            <person name="Kohn T."/>
            <person name="Peeters S.H."/>
            <person name="Heuer A."/>
            <person name="Rast P."/>
            <person name="Oberbeckmann S."/>
            <person name="Bunk B."/>
            <person name="Jeske O."/>
            <person name="Meyerdierks A."/>
            <person name="Storesund J.E."/>
            <person name="Kallscheuer N."/>
            <person name="Luecker S."/>
            <person name="Lage O.M."/>
            <person name="Pohl T."/>
            <person name="Merkel B.J."/>
            <person name="Hornburger P."/>
            <person name="Mueller R.-W."/>
            <person name="Bruemmer F."/>
            <person name="Labrenz M."/>
            <person name="Spormann A.M."/>
            <person name="Op den Camp H."/>
            <person name="Overmann J."/>
            <person name="Amann R."/>
            <person name="Jetten M.S.M."/>
            <person name="Mascher T."/>
            <person name="Medema M.H."/>
            <person name="Devos D.P."/>
            <person name="Kaster A.-K."/>
            <person name="Ovreas L."/>
            <person name="Rohde M."/>
            <person name="Galperin M.Y."/>
            <person name="Jogler C."/>
        </authorList>
    </citation>
    <scope>NUCLEOTIDE SEQUENCE [LARGE SCALE GENOMIC DNA]</scope>
    <source>
        <strain evidence="11 12">Pan216</strain>
    </source>
</reference>
<dbReference type="Gene3D" id="3.20.20.150">
    <property type="entry name" value="Divalent-metal-dependent TIM barrel enzymes"/>
    <property type="match status" value="1"/>
</dbReference>
<dbReference type="FunFam" id="3.20.20.150:FF:000001">
    <property type="entry name" value="Probable endonuclease 4"/>
    <property type="match status" value="1"/>
</dbReference>
<dbReference type="RefSeq" id="WP_145258573.1">
    <property type="nucleotide sequence ID" value="NZ_CP036279.1"/>
</dbReference>
<dbReference type="AlphaFoldDB" id="A0A518B514"/>
<feature type="binding site" evidence="9">
    <location>
        <position position="229"/>
    </location>
    <ligand>
        <name>Zn(2+)</name>
        <dbReference type="ChEBI" id="CHEBI:29105"/>
        <label>3</label>
    </ligand>
</feature>
<evidence type="ECO:0000259" key="10">
    <source>
        <dbReference type="Pfam" id="PF01261"/>
    </source>
</evidence>
<evidence type="ECO:0000313" key="12">
    <source>
        <dbReference type="Proteomes" id="UP000317093"/>
    </source>
</evidence>
<dbReference type="CDD" id="cd00019">
    <property type="entry name" value="AP2Ec"/>
    <property type="match status" value="1"/>
</dbReference>
<evidence type="ECO:0000256" key="2">
    <source>
        <dbReference type="ARBA" id="ARBA00022722"/>
    </source>
</evidence>
<accession>A0A518B514</accession>
<keyword evidence="8 9" id="KW-0234">DNA repair</keyword>
<name>A0A518B514_9BACT</name>
<evidence type="ECO:0000256" key="5">
    <source>
        <dbReference type="ARBA" id="ARBA00022763"/>
    </source>
</evidence>
<dbReference type="PANTHER" id="PTHR21445:SF0">
    <property type="entry name" value="APURINIC-APYRIMIDINIC ENDONUCLEASE"/>
    <property type="match status" value="1"/>
</dbReference>
<comment type="catalytic activity">
    <reaction evidence="9">
        <text>Endonucleolytic cleavage to 5'-phosphooligonucleotide end-products.</text>
        <dbReference type="EC" id="3.1.21.2"/>
    </reaction>
</comment>
<keyword evidence="3 9" id="KW-0479">Metal-binding</keyword>
<dbReference type="GO" id="GO:0006284">
    <property type="term" value="P:base-excision repair"/>
    <property type="evidence" value="ECO:0007669"/>
    <property type="project" value="TreeGrafter"/>
</dbReference>
<evidence type="ECO:0000256" key="4">
    <source>
        <dbReference type="ARBA" id="ARBA00022759"/>
    </source>
</evidence>
<keyword evidence="12" id="KW-1185">Reference proteome</keyword>
<comment type="similarity">
    <text evidence="1 9">Belongs to the AP endonuclease 2 family.</text>
</comment>
<evidence type="ECO:0000256" key="1">
    <source>
        <dbReference type="ARBA" id="ARBA00005340"/>
    </source>
</evidence>
<dbReference type="PROSITE" id="PS00729">
    <property type="entry name" value="AP_NUCLEASE_F2_1"/>
    <property type="match status" value="1"/>
</dbReference>
<feature type="binding site" evidence="9">
    <location>
        <position position="227"/>
    </location>
    <ligand>
        <name>Zn(2+)</name>
        <dbReference type="ChEBI" id="CHEBI:29105"/>
        <label>3</label>
    </ligand>
</feature>
<sequence length="297" mass="32915">MPIFGSHLSIAGGYYKAAQEAGRLGLQAVQIFTKNNNQWRAKPLVEQDVELFQNAFAEAGLLHAISHDSYLINLASPDDELWNKSIDALVVELERAKALGIPHVVAHPGSHPGEESVGLARIAAGLDQVFCRTAELAATVALETTAGQGNNLGHRFEHLGAIIEQCAYPERLTLCVDTCHIFAAGYPLAPKRRYNQTMRELEEAVGFDRLVAVHANDSKKAFGSRVDRHEHIGRGFLGLEPFEHLVNDRRFRDVPLYLETPKGEDPETKRPWDTINVETLQGLVKKRPTTKRSQSQA</sequence>
<comment type="cofactor">
    <cofactor evidence="9">
        <name>Zn(2+)</name>
        <dbReference type="ChEBI" id="CHEBI:29105"/>
    </cofactor>
    <text evidence="9">Binds 3 Zn(2+) ions.</text>
</comment>
<dbReference type="InterPro" id="IPR036237">
    <property type="entry name" value="Xyl_isomerase-like_sf"/>
</dbReference>
<keyword evidence="6 9" id="KW-0378">Hydrolase</keyword>
<feature type="binding site" evidence="9">
    <location>
        <position position="180"/>
    </location>
    <ligand>
        <name>Zn(2+)</name>
        <dbReference type="ChEBI" id="CHEBI:29105"/>
        <label>3</label>
    </ligand>
</feature>
<dbReference type="GO" id="GO:0003677">
    <property type="term" value="F:DNA binding"/>
    <property type="evidence" value="ECO:0007669"/>
    <property type="project" value="InterPro"/>
</dbReference>
<feature type="binding site" evidence="9">
    <location>
        <position position="107"/>
    </location>
    <ligand>
        <name>Zn(2+)</name>
        <dbReference type="ChEBI" id="CHEBI:29105"/>
        <label>1</label>
    </ligand>
</feature>
<dbReference type="HAMAP" id="MF_00152">
    <property type="entry name" value="Nfo"/>
    <property type="match status" value="1"/>
</dbReference>
<evidence type="ECO:0000256" key="3">
    <source>
        <dbReference type="ARBA" id="ARBA00022723"/>
    </source>
</evidence>
<gene>
    <name evidence="9 11" type="primary">nfo</name>
    <name evidence="11" type="ORF">Pan216_29350</name>
</gene>
<dbReference type="PROSITE" id="PS51432">
    <property type="entry name" value="AP_NUCLEASE_F2_4"/>
    <property type="match status" value="1"/>
</dbReference>
<dbReference type="PANTHER" id="PTHR21445">
    <property type="entry name" value="ENDONUCLEASE IV ENDODEOXYRIBONUCLEASE IV"/>
    <property type="match status" value="1"/>
</dbReference>
<feature type="binding site" evidence="9">
    <location>
        <position position="259"/>
    </location>
    <ligand>
        <name>Zn(2+)</name>
        <dbReference type="ChEBI" id="CHEBI:29105"/>
        <label>2</label>
    </ligand>
</feature>
<dbReference type="InterPro" id="IPR013022">
    <property type="entry name" value="Xyl_isomerase-like_TIM-brl"/>
</dbReference>
<proteinExistence type="inferred from homology"/>
<dbReference type="GO" id="GO:0008833">
    <property type="term" value="F:deoxyribonuclease IV (phage-T4-induced) activity"/>
    <property type="evidence" value="ECO:0007669"/>
    <property type="project" value="UniProtKB-UniRule"/>
</dbReference>
<evidence type="ECO:0000256" key="9">
    <source>
        <dbReference type="HAMAP-Rule" id="MF_00152"/>
    </source>
</evidence>
<dbReference type="SMART" id="SM00518">
    <property type="entry name" value="AP2Ec"/>
    <property type="match status" value="1"/>
</dbReference>
<dbReference type="EMBL" id="CP036279">
    <property type="protein sequence ID" value="QDU62069.1"/>
    <property type="molecule type" value="Genomic_DNA"/>
</dbReference>
<dbReference type="KEGG" id="knv:Pan216_29350"/>